<proteinExistence type="predicted"/>
<gene>
    <name evidence="1" type="ORF">I4F81_003668</name>
</gene>
<dbReference type="EMBL" id="CM020618">
    <property type="protein sequence ID" value="KAK1861084.1"/>
    <property type="molecule type" value="Genomic_DNA"/>
</dbReference>
<dbReference type="Proteomes" id="UP000798662">
    <property type="component" value="Chromosome 1"/>
</dbReference>
<accession>A0ACC3BTQ0</accession>
<name>A0ACC3BTQ0_PYRYE</name>
<evidence type="ECO:0000313" key="1">
    <source>
        <dbReference type="EMBL" id="KAK1861084.1"/>
    </source>
</evidence>
<organism evidence="1 2">
    <name type="scientific">Pyropia yezoensis</name>
    <name type="common">Susabi-nori</name>
    <name type="synonym">Porphyra yezoensis</name>
    <dbReference type="NCBI Taxonomy" id="2788"/>
    <lineage>
        <taxon>Eukaryota</taxon>
        <taxon>Rhodophyta</taxon>
        <taxon>Bangiophyceae</taxon>
        <taxon>Bangiales</taxon>
        <taxon>Bangiaceae</taxon>
        <taxon>Pyropia</taxon>
    </lineage>
</organism>
<comment type="caution">
    <text evidence="1">The sequence shown here is derived from an EMBL/GenBank/DDBJ whole genome shotgun (WGS) entry which is preliminary data.</text>
</comment>
<evidence type="ECO:0000313" key="2">
    <source>
        <dbReference type="Proteomes" id="UP000798662"/>
    </source>
</evidence>
<reference evidence="1" key="1">
    <citation type="submission" date="2019-11" db="EMBL/GenBank/DDBJ databases">
        <title>Nori genome reveals adaptations in red seaweeds to the harsh intertidal environment.</title>
        <authorList>
            <person name="Wang D."/>
            <person name="Mao Y."/>
        </authorList>
    </citation>
    <scope>NUCLEOTIDE SEQUENCE</scope>
    <source>
        <tissue evidence="1">Gametophyte</tissue>
    </source>
</reference>
<protein>
    <submittedName>
        <fullName evidence="1">Uncharacterized protein</fullName>
    </submittedName>
</protein>
<sequence length="261" mass="27532">MATAFATAAALPGRAPARRGVAAAAVRPARGLAAVRSTRRCRTSVLRMAEEGAAPEADVKAEVTEDAPAPKKKKEKKVGGKKSLLKPDGTPYAPWMGGLVEEEGPRKVKKPKTDAKGRLANDPQAGELAGVGLNGRLLGDEVDLRWETGTEENNKGFKVTRRAGKSDTWEFVADYQTAPSELQTKGPDGGAYAFIDATNPPPGNWIYRVSDVSKDGTINDLAQCMVEVESSNARSTQTIALAVLVILAVGLVVAGLSLDPQ</sequence>
<keyword evidence="2" id="KW-1185">Reference proteome</keyword>